<accession>F9ERW3</accession>
<evidence type="ECO:0000313" key="1">
    <source>
        <dbReference type="EMBL" id="EGQ75452.1"/>
    </source>
</evidence>
<feature type="non-terminal residue" evidence="1">
    <location>
        <position position="177"/>
    </location>
</feature>
<comment type="caution">
    <text evidence="1">The sequence shown here is derived from an EMBL/GenBank/DDBJ whole genome shotgun (WGS) entry which is preliminary data.</text>
</comment>
<gene>
    <name evidence="1" type="ORF">HMPREF9094_2668</name>
</gene>
<protein>
    <submittedName>
        <fullName evidence="1">Uncharacterized protein</fullName>
    </submittedName>
</protein>
<keyword evidence="2" id="KW-1185">Reference proteome</keyword>
<sequence length="177" mass="20142">MLFNSPEVIANISFKNLVKGRIDELNVNSAVVNVVRDKDGIINFTKLSKTKSEEKPKNPINKVIASNVEVNYEDYTFPTKLERKIENINAIITASKEKLVETADIDIKDKNIELKTLFKDESNDKLASLQVKLKIDKFLLDKDLLKSLANNKKLHFSDVNITSDLFLKTDKTMKNTN</sequence>
<evidence type="ECO:0000313" key="2">
    <source>
        <dbReference type="Proteomes" id="UP000005392"/>
    </source>
</evidence>
<dbReference type="Proteomes" id="UP000005392">
    <property type="component" value="Unassembled WGS sequence"/>
</dbReference>
<dbReference type="EMBL" id="AFQD01000668">
    <property type="protein sequence ID" value="EGQ75452.1"/>
    <property type="molecule type" value="Genomic_DNA"/>
</dbReference>
<organism evidence="1 2">
    <name type="scientific">Fusobacterium animalis ATCC 51191</name>
    <dbReference type="NCBI Taxonomy" id="997347"/>
    <lineage>
        <taxon>Bacteria</taxon>
        <taxon>Fusobacteriati</taxon>
        <taxon>Fusobacteriota</taxon>
        <taxon>Fusobacteriia</taxon>
        <taxon>Fusobacteriales</taxon>
        <taxon>Fusobacteriaceae</taxon>
        <taxon>Fusobacterium</taxon>
    </lineage>
</organism>
<proteinExistence type="predicted"/>
<dbReference type="HOGENOM" id="CLU_1520973_0_0_0"/>
<dbReference type="AlphaFoldDB" id="F9ERW3"/>
<reference evidence="1 2" key="1">
    <citation type="submission" date="2011-05" db="EMBL/GenBank/DDBJ databases">
        <authorList>
            <person name="Muzny D."/>
            <person name="Qin X."/>
            <person name="Deng J."/>
            <person name="Jiang H."/>
            <person name="Liu Y."/>
            <person name="Qu J."/>
            <person name="Song X.-Z."/>
            <person name="Zhang L."/>
            <person name="Thornton R."/>
            <person name="Coyle M."/>
            <person name="Francisco L."/>
            <person name="Jackson L."/>
            <person name="Javaid M."/>
            <person name="Korchina V."/>
            <person name="Kovar C."/>
            <person name="Mata R."/>
            <person name="Mathew T."/>
            <person name="Ngo R."/>
            <person name="Nguyen L."/>
            <person name="Nguyen N."/>
            <person name="Okwuonu G."/>
            <person name="Ongeri F."/>
            <person name="Pham C."/>
            <person name="Simmons D."/>
            <person name="Wilczek-Boney K."/>
            <person name="Hale W."/>
            <person name="Jakkamsetti A."/>
            <person name="Pham P."/>
            <person name="Ruth R."/>
            <person name="San Lucas F."/>
            <person name="Warren J."/>
            <person name="Zhang J."/>
            <person name="Zhao Z."/>
            <person name="Zhou C."/>
            <person name="Zhu D."/>
            <person name="Lee S."/>
            <person name="Bess C."/>
            <person name="Blankenburg K."/>
            <person name="Forbes L."/>
            <person name="Fu Q."/>
            <person name="Gubbala S."/>
            <person name="Hirani K."/>
            <person name="Jayaseelan J.C."/>
            <person name="Lara F."/>
            <person name="Munidasa M."/>
            <person name="Palculict T."/>
            <person name="Patil S."/>
            <person name="Pu L.-L."/>
            <person name="Saada N."/>
            <person name="Tang L."/>
            <person name="Weissenberger G."/>
            <person name="Zhu Y."/>
            <person name="Hemphill L."/>
            <person name="Shang Y."/>
            <person name="Youmans B."/>
            <person name="Ayvaz T."/>
            <person name="Ross M."/>
            <person name="Santibanez J."/>
            <person name="Aqrawi P."/>
            <person name="Gross S."/>
            <person name="Joshi V."/>
            <person name="Fowler G."/>
            <person name="Nazareth L."/>
            <person name="Reid J."/>
            <person name="Worley K."/>
            <person name="Petrosino J."/>
            <person name="Highlander S."/>
            <person name="Gibbs R."/>
        </authorList>
    </citation>
    <scope>NUCLEOTIDE SEQUENCE [LARGE SCALE GENOMIC DNA]</scope>
    <source>
        <strain evidence="1 2">ATCC 51191</strain>
    </source>
</reference>
<name>F9ERW3_9FUSO</name>